<gene>
    <name evidence="1" type="ORF">KQX54_007058</name>
</gene>
<dbReference type="EMBL" id="JAHXZJ010000747">
    <property type="protein sequence ID" value="KAH0557496.1"/>
    <property type="molecule type" value="Genomic_DNA"/>
</dbReference>
<organism evidence="1 2">
    <name type="scientific">Cotesia glomerata</name>
    <name type="common">Lepidopteran parasitic wasp</name>
    <name type="synonym">Apanteles glomeratus</name>
    <dbReference type="NCBI Taxonomy" id="32391"/>
    <lineage>
        <taxon>Eukaryota</taxon>
        <taxon>Metazoa</taxon>
        <taxon>Ecdysozoa</taxon>
        <taxon>Arthropoda</taxon>
        <taxon>Hexapoda</taxon>
        <taxon>Insecta</taxon>
        <taxon>Pterygota</taxon>
        <taxon>Neoptera</taxon>
        <taxon>Endopterygota</taxon>
        <taxon>Hymenoptera</taxon>
        <taxon>Apocrita</taxon>
        <taxon>Ichneumonoidea</taxon>
        <taxon>Braconidae</taxon>
        <taxon>Microgastrinae</taxon>
        <taxon>Cotesia</taxon>
    </lineage>
</organism>
<dbReference type="Proteomes" id="UP000826195">
    <property type="component" value="Unassembled WGS sequence"/>
</dbReference>
<proteinExistence type="predicted"/>
<keyword evidence="2" id="KW-1185">Reference proteome</keyword>
<name>A0AAV7IT82_COTGL</name>
<evidence type="ECO:0000313" key="1">
    <source>
        <dbReference type="EMBL" id="KAH0557496.1"/>
    </source>
</evidence>
<accession>A0AAV7IT82</accession>
<reference evidence="1 2" key="1">
    <citation type="journal article" date="2021" name="J. Hered.">
        <title>A chromosome-level genome assembly of the parasitoid wasp, Cotesia glomerata (Hymenoptera: Braconidae).</title>
        <authorList>
            <person name="Pinto B.J."/>
            <person name="Weis J.J."/>
            <person name="Gamble T."/>
            <person name="Ode P.J."/>
            <person name="Paul R."/>
            <person name="Zaspel J.M."/>
        </authorList>
    </citation>
    <scope>NUCLEOTIDE SEQUENCE [LARGE SCALE GENOMIC DNA]</scope>
    <source>
        <strain evidence="1">CgM1</strain>
    </source>
</reference>
<evidence type="ECO:0000313" key="2">
    <source>
        <dbReference type="Proteomes" id="UP000826195"/>
    </source>
</evidence>
<protein>
    <submittedName>
        <fullName evidence="1">Uncharacterized protein</fullName>
    </submittedName>
</protein>
<comment type="caution">
    <text evidence="1">The sequence shown here is derived from an EMBL/GenBank/DDBJ whole genome shotgun (WGS) entry which is preliminary data.</text>
</comment>
<dbReference type="AlphaFoldDB" id="A0AAV7IT82"/>
<sequence>MPKHPRFTAEALNSNSPPFFSAAFHRGAPIHRCIKQTADHSLALPTLNPRPALFSSAEKPLLPPRSTVATFFQINRFNGAGYCSQYFANGGGITYFIPLNRRTCLHVLRLRHPRSARFCPDRALSHLDPAESPKTCLGLAKMAFVEIQGNSEVFLTVAGFPRALSNVPNVGVTTIMSLR</sequence>